<dbReference type="EMBL" id="BAABKZ010000001">
    <property type="protein sequence ID" value="GAA5089050.1"/>
    <property type="molecule type" value="Genomic_DNA"/>
</dbReference>
<dbReference type="InterPro" id="IPR028082">
    <property type="entry name" value="Peripla_BP_I"/>
</dbReference>
<evidence type="ECO:0000256" key="2">
    <source>
        <dbReference type="ARBA" id="ARBA00023125"/>
    </source>
</evidence>
<evidence type="ECO:0000256" key="3">
    <source>
        <dbReference type="ARBA" id="ARBA00023163"/>
    </source>
</evidence>
<dbReference type="InterPro" id="IPR000843">
    <property type="entry name" value="HTH_LacI"/>
</dbReference>
<evidence type="ECO:0000256" key="1">
    <source>
        <dbReference type="ARBA" id="ARBA00023015"/>
    </source>
</evidence>
<dbReference type="InterPro" id="IPR046335">
    <property type="entry name" value="LacI/GalR-like_sensor"/>
</dbReference>
<dbReference type="SMART" id="SM00354">
    <property type="entry name" value="HTH_LACI"/>
    <property type="match status" value="1"/>
</dbReference>
<keyword evidence="1" id="KW-0805">Transcription regulation</keyword>
<evidence type="ECO:0000259" key="4">
    <source>
        <dbReference type="PROSITE" id="PS50932"/>
    </source>
</evidence>
<keyword evidence="6" id="KW-1185">Reference proteome</keyword>
<dbReference type="GO" id="GO:0003677">
    <property type="term" value="F:DNA binding"/>
    <property type="evidence" value="ECO:0007669"/>
    <property type="project" value="UniProtKB-KW"/>
</dbReference>
<dbReference type="PROSITE" id="PS50932">
    <property type="entry name" value="HTH_LACI_2"/>
    <property type="match status" value="1"/>
</dbReference>
<dbReference type="Gene3D" id="3.40.50.2300">
    <property type="match status" value="2"/>
</dbReference>
<proteinExistence type="predicted"/>
<dbReference type="InterPro" id="IPR010982">
    <property type="entry name" value="Lambda_DNA-bd_dom_sf"/>
</dbReference>
<gene>
    <name evidence="5" type="ORF">GCM10025760_12370</name>
</gene>
<keyword evidence="3" id="KW-0804">Transcription</keyword>
<organism evidence="5 6">
    <name type="scientific">Microbacterium yannicii</name>
    <dbReference type="NCBI Taxonomy" id="671622"/>
    <lineage>
        <taxon>Bacteria</taxon>
        <taxon>Bacillati</taxon>
        <taxon>Actinomycetota</taxon>
        <taxon>Actinomycetes</taxon>
        <taxon>Micrococcales</taxon>
        <taxon>Microbacteriaceae</taxon>
        <taxon>Microbacterium</taxon>
    </lineage>
</organism>
<dbReference type="Gene3D" id="1.10.260.40">
    <property type="entry name" value="lambda repressor-like DNA-binding domains"/>
    <property type="match status" value="1"/>
</dbReference>
<dbReference type="PROSITE" id="PS00356">
    <property type="entry name" value="HTH_LACI_1"/>
    <property type="match status" value="1"/>
</dbReference>
<dbReference type="Pfam" id="PF13377">
    <property type="entry name" value="Peripla_BP_3"/>
    <property type="match status" value="1"/>
</dbReference>
<evidence type="ECO:0000313" key="5">
    <source>
        <dbReference type="EMBL" id="GAA5089050.1"/>
    </source>
</evidence>
<sequence length="346" mass="36553">MSDAGSQEGVEAMTRTTLKDVAARVGVSAKTVSNVVNGTGWVTDELAARVREAISELGYRPNVAARQLRSGRSRMIALALPELSQPYFAELASELVRAAQERSITVLVHQTDGRADIERRISDGIDAPVMDGLIMSPLALGAKDLDTRIDPTPLVLLGEHIGDGGFAHVTVDNTAAAATATEHLLSLGCRRIAAIGAQTTGPNETAVLRLAGYRMALEAAGIEYDDRLVFEVDEFHRADGAAAARRILESGAEPDAVFAFNDLLALGAMHVLITGGVRVPDDIAVIGFDDIEESRYSTPALSSISPDTPALARLAIDLIYEGPPTPGIHTVGFTVAHRASTKGPTE</sequence>
<dbReference type="SUPFAM" id="SSF47413">
    <property type="entry name" value="lambda repressor-like DNA-binding domains"/>
    <property type="match status" value="1"/>
</dbReference>
<dbReference type="CDD" id="cd01392">
    <property type="entry name" value="HTH_LacI"/>
    <property type="match status" value="1"/>
</dbReference>
<accession>A0ABP9M1J2</accession>
<name>A0ABP9M1J2_9MICO</name>
<dbReference type="Pfam" id="PF00356">
    <property type="entry name" value="LacI"/>
    <property type="match status" value="1"/>
</dbReference>
<keyword evidence="2 5" id="KW-0238">DNA-binding</keyword>
<evidence type="ECO:0000313" key="6">
    <source>
        <dbReference type="Proteomes" id="UP001501407"/>
    </source>
</evidence>
<comment type="caution">
    <text evidence="5">The sequence shown here is derived from an EMBL/GenBank/DDBJ whole genome shotgun (WGS) entry which is preliminary data.</text>
</comment>
<reference evidence="6" key="1">
    <citation type="journal article" date="2019" name="Int. J. Syst. Evol. Microbiol.">
        <title>The Global Catalogue of Microorganisms (GCM) 10K type strain sequencing project: providing services to taxonomists for standard genome sequencing and annotation.</title>
        <authorList>
            <consortium name="The Broad Institute Genomics Platform"/>
            <consortium name="The Broad Institute Genome Sequencing Center for Infectious Disease"/>
            <person name="Wu L."/>
            <person name="Ma J."/>
        </authorList>
    </citation>
    <scope>NUCLEOTIDE SEQUENCE [LARGE SCALE GENOMIC DNA]</scope>
    <source>
        <strain evidence="6">JCM 18959</strain>
    </source>
</reference>
<dbReference type="Proteomes" id="UP001501407">
    <property type="component" value="Unassembled WGS sequence"/>
</dbReference>
<feature type="domain" description="HTH lacI-type" evidence="4">
    <location>
        <begin position="16"/>
        <end position="70"/>
    </location>
</feature>
<dbReference type="PANTHER" id="PTHR30146:SF153">
    <property type="entry name" value="LACTOSE OPERON REPRESSOR"/>
    <property type="match status" value="1"/>
</dbReference>
<dbReference type="PANTHER" id="PTHR30146">
    <property type="entry name" value="LACI-RELATED TRANSCRIPTIONAL REPRESSOR"/>
    <property type="match status" value="1"/>
</dbReference>
<dbReference type="CDD" id="cd06267">
    <property type="entry name" value="PBP1_LacI_sugar_binding-like"/>
    <property type="match status" value="1"/>
</dbReference>
<dbReference type="SUPFAM" id="SSF53822">
    <property type="entry name" value="Periplasmic binding protein-like I"/>
    <property type="match status" value="1"/>
</dbReference>
<protein>
    <submittedName>
        <fullName evidence="5">LacI family DNA-binding transcriptional regulator</fullName>
    </submittedName>
</protein>